<sequence length="206" mass="23596">MAYSESKKAKEETAKGKGELNRLKNLVNINNNSCKILKLKVEYNNKDEGIKKDRTKLTAIKKVEESIGETIKIDNINKRYETGYKVKKNIACFDSFRKVEVKNKEAWKVKINENKAFTHDQKIAKTKDTNISDREEFKFDNLLELNKEVIQNIRYPEVVMPEIGNKSMDATNMDNEIVDHLFDPGRKCLSKHSEIVSSADLAPGIG</sequence>
<name>A0ABN7UKI5_GIGMA</name>
<feature type="non-terminal residue" evidence="1">
    <location>
        <position position="206"/>
    </location>
</feature>
<proteinExistence type="predicted"/>
<dbReference type="Proteomes" id="UP000789901">
    <property type="component" value="Unassembled WGS sequence"/>
</dbReference>
<reference evidence="1 2" key="1">
    <citation type="submission" date="2021-06" db="EMBL/GenBank/DDBJ databases">
        <authorList>
            <person name="Kallberg Y."/>
            <person name="Tangrot J."/>
            <person name="Rosling A."/>
        </authorList>
    </citation>
    <scope>NUCLEOTIDE SEQUENCE [LARGE SCALE GENOMIC DNA]</scope>
    <source>
        <strain evidence="1 2">120-4 pot B 10/14</strain>
    </source>
</reference>
<organism evidence="1 2">
    <name type="scientific">Gigaspora margarita</name>
    <dbReference type="NCBI Taxonomy" id="4874"/>
    <lineage>
        <taxon>Eukaryota</taxon>
        <taxon>Fungi</taxon>
        <taxon>Fungi incertae sedis</taxon>
        <taxon>Mucoromycota</taxon>
        <taxon>Glomeromycotina</taxon>
        <taxon>Glomeromycetes</taxon>
        <taxon>Diversisporales</taxon>
        <taxon>Gigasporaceae</taxon>
        <taxon>Gigaspora</taxon>
    </lineage>
</organism>
<comment type="caution">
    <text evidence="1">The sequence shown here is derived from an EMBL/GenBank/DDBJ whole genome shotgun (WGS) entry which is preliminary data.</text>
</comment>
<accession>A0ABN7UKI5</accession>
<keyword evidence="2" id="KW-1185">Reference proteome</keyword>
<evidence type="ECO:0000313" key="1">
    <source>
        <dbReference type="EMBL" id="CAG8606736.1"/>
    </source>
</evidence>
<protein>
    <submittedName>
        <fullName evidence="1">9866_t:CDS:1</fullName>
    </submittedName>
</protein>
<dbReference type="EMBL" id="CAJVQB010003395">
    <property type="protein sequence ID" value="CAG8606736.1"/>
    <property type="molecule type" value="Genomic_DNA"/>
</dbReference>
<evidence type="ECO:0000313" key="2">
    <source>
        <dbReference type="Proteomes" id="UP000789901"/>
    </source>
</evidence>
<gene>
    <name evidence="1" type="ORF">GMARGA_LOCUS7152</name>
</gene>